<dbReference type="EMBL" id="BSXN01000288">
    <property type="protein sequence ID" value="GME67949.1"/>
    <property type="molecule type" value="Genomic_DNA"/>
</dbReference>
<dbReference type="Proteomes" id="UP001165120">
    <property type="component" value="Unassembled WGS sequence"/>
</dbReference>
<evidence type="ECO:0000313" key="3">
    <source>
        <dbReference type="Proteomes" id="UP001165120"/>
    </source>
</evidence>
<gene>
    <name evidence="2" type="ORF">Cboi02_000128900</name>
</gene>
<feature type="region of interest" description="Disordered" evidence="1">
    <location>
        <begin position="101"/>
        <end position="156"/>
    </location>
</feature>
<name>A0A9W6W892_CANBO</name>
<evidence type="ECO:0000256" key="1">
    <source>
        <dbReference type="SAM" id="MobiDB-lite"/>
    </source>
</evidence>
<organism evidence="2 3">
    <name type="scientific">Candida boidinii</name>
    <name type="common">Yeast</name>
    <dbReference type="NCBI Taxonomy" id="5477"/>
    <lineage>
        <taxon>Eukaryota</taxon>
        <taxon>Fungi</taxon>
        <taxon>Dikarya</taxon>
        <taxon>Ascomycota</taxon>
        <taxon>Saccharomycotina</taxon>
        <taxon>Pichiomycetes</taxon>
        <taxon>Pichiales</taxon>
        <taxon>Pichiaceae</taxon>
        <taxon>Ogataea</taxon>
        <taxon>Ogataea/Candida clade</taxon>
    </lineage>
</organism>
<accession>A0A9W6W892</accession>
<reference evidence="2" key="1">
    <citation type="submission" date="2023-04" db="EMBL/GenBank/DDBJ databases">
        <title>Candida boidinii NBRC 10035.</title>
        <authorList>
            <person name="Ichikawa N."/>
            <person name="Sato H."/>
            <person name="Tonouchi N."/>
        </authorList>
    </citation>
    <scope>NUCLEOTIDE SEQUENCE</scope>
    <source>
        <strain evidence="2">NBRC 10035</strain>
    </source>
</reference>
<feature type="compositionally biased region" description="Low complexity" evidence="1">
    <location>
        <begin position="101"/>
        <end position="126"/>
    </location>
</feature>
<sequence length="156" mass="16995">MSPAVHDDAKFSQNISSAGICKSETTQGLQPGESSVWRVSFHRCRKQLFFYGLWLYDSYLSPFPLLIALAPGSTAGTLAGTVPGQAHCPIAWSRQAESVPSVELQQLQGQEQEQESPQSAASQNSSKIQDNKARNQVRVASQNTENPEKESGNRSS</sequence>
<keyword evidence="3" id="KW-1185">Reference proteome</keyword>
<protein>
    <submittedName>
        <fullName evidence="2">Unnamed protein product</fullName>
    </submittedName>
</protein>
<comment type="caution">
    <text evidence="2">The sequence shown here is derived from an EMBL/GenBank/DDBJ whole genome shotgun (WGS) entry which is preliminary data.</text>
</comment>
<proteinExistence type="predicted"/>
<dbReference type="AlphaFoldDB" id="A0A9W6W892"/>
<feature type="compositionally biased region" description="Basic and acidic residues" evidence="1">
    <location>
        <begin position="146"/>
        <end position="156"/>
    </location>
</feature>
<evidence type="ECO:0000313" key="2">
    <source>
        <dbReference type="EMBL" id="GME67949.1"/>
    </source>
</evidence>